<evidence type="ECO:0000256" key="7">
    <source>
        <dbReference type="ARBA" id="ARBA00023077"/>
    </source>
</evidence>
<dbReference type="CDD" id="cd01347">
    <property type="entry name" value="ligand_gated_channel"/>
    <property type="match status" value="1"/>
</dbReference>
<dbReference type="EMBL" id="UGQW01000002">
    <property type="protein sequence ID" value="STZ66941.1"/>
    <property type="molecule type" value="Genomic_DNA"/>
</dbReference>
<evidence type="ECO:0000256" key="10">
    <source>
        <dbReference type="ARBA" id="ARBA00023237"/>
    </source>
</evidence>
<evidence type="ECO:0000256" key="9">
    <source>
        <dbReference type="ARBA" id="ARBA00023170"/>
    </source>
</evidence>
<evidence type="ECO:0000256" key="11">
    <source>
        <dbReference type="PROSITE-ProRule" id="PRU01360"/>
    </source>
</evidence>
<keyword evidence="4 11" id="KW-1134">Transmembrane beta strand</keyword>
<evidence type="ECO:0000256" key="5">
    <source>
        <dbReference type="ARBA" id="ARBA00022692"/>
    </source>
</evidence>
<evidence type="ECO:0000256" key="13">
    <source>
        <dbReference type="RuleBase" id="RU003357"/>
    </source>
</evidence>
<dbReference type="GO" id="GO:0009279">
    <property type="term" value="C:cell outer membrane"/>
    <property type="evidence" value="ECO:0007669"/>
    <property type="project" value="UniProtKB-SubCell"/>
</dbReference>
<gene>
    <name evidence="18" type="primary">hpuB_1</name>
    <name evidence="18" type="ORF">NCTC10660_00408</name>
</gene>
<dbReference type="InterPro" id="IPR010949">
    <property type="entry name" value="TonB_Hb/transfer/lactofer_rcpt"/>
</dbReference>
<organism evidence="18 19">
    <name type="scientific">Neisseria elongata</name>
    <dbReference type="NCBI Taxonomy" id="495"/>
    <lineage>
        <taxon>Bacteria</taxon>
        <taxon>Pseudomonadati</taxon>
        <taxon>Pseudomonadota</taxon>
        <taxon>Betaproteobacteria</taxon>
        <taxon>Neisseriales</taxon>
        <taxon>Neisseriaceae</taxon>
        <taxon>Neisseria</taxon>
    </lineage>
</organism>
<protein>
    <submittedName>
        <fullName evidence="18">Hemoglobin-haptoglobin utilization protein B</fullName>
    </submittedName>
</protein>
<accession>A0A378TVW8</accession>
<dbReference type="PROSITE" id="PS01156">
    <property type="entry name" value="TONB_DEPENDENT_REC_2"/>
    <property type="match status" value="1"/>
</dbReference>
<evidence type="ECO:0000256" key="6">
    <source>
        <dbReference type="ARBA" id="ARBA00022729"/>
    </source>
</evidence>
<dbReference type="InterPro" id="IPR037066">
    <property type="entry name" value="Plug_dom_sf"/>
</dbReference>
<feature type="region of interest" description="Disordered" evidence="14">
    <location>
        <begin position="218"/>
        <end position="239"/>
    </location>
</feature>
<dbReference type="Gene3D" id="2.170.130.10">
    <property type="entry name" value="TonB-dependent receptor, plug domain"/>
    <property type="match status" value="1"/>
</dbReference>
<dbReference type="GO" id="GO:0044718">
    <property type="term" value="P:siderophore transmembrane transport"/>
    <property type="evidence" value="ECO:0007669"/>
    <property type="project" value="TreeGrafter"/>
</dbReference>
<comment type="subcellular location">
    <subcellularLocation>
        <location evidence="1 11">Cell outer membrane</location>
        <topology evidence="1 11">Multi-pass membrane protein</topology>
    </subcellularLocation>
</comment>
<dbReference type="PANTHER" id="PTHR30069:SF29">
    <property type="entry name" value="HEMOGLOBIN AND HEMOGLOBIN-HAPTOGLOBIN-BINDING PROTEIN 1-RELATED"/>
    <property type="match status" value="1"/>
</dbReference>
<name>A0A378TVW8_NEIEL</name>
<dbReference type="GeneID" id="93351421"/>
<keyword evidence="3 11" id="KW-0813">Transport</keyword>
<feature type="signal peptide" evidence="15">
    <location>
        <begin position="1"/>
        <end position="23"/>
    </location>
</feature>
<evidence type="ECO:0000256" key="3">
    <source>
        <dbReference type="ARBA" id="ARBA00022448"/>
    </source>
</evidence>
<keyword evidence="5 11" id="KW-0812">Transmembrane</keyword>
<feature type="short sequence motif" description="TonB C-terminal box" evidence="12">
    <location>
        <begin position="756"/>
        <end position="773"/>
    </location>
</feature>
<dbReference type="AlphaFoldDB" id="A0A378TVW8"/>
<evidence type="ECO:0000256" key="2">
    <source>
        <dbReference type="ARBA" id="ARBA00009810"/>
    </source>
</evidence>
<evidence type="ECO:0000256" key="1">
    <source>
        <dbReference type="ARBA" id="ARBA00004571"/>
    </source>
</evidence>
<dbReference type="NCBIfam" id="TIGR01786">
    <property type="entry name" value="TonB-hemlactrns"/>
    <property type="match status" value="1"/>
</dbReference>
<proteinExistence type="inferred from homology"/>
<sequence>MKHNKMTPIALSVGLLFCCAAHAADSVEPVEKSDALKQVTVKGRRNAPASVERVNAKTIQEQMIRDTRDLVRYSPDVGIVDNGRHLKGFAMRGVEGNRVGISVDGVSLPDSEENTLYARYGNFNPSRLSIDPELVGNIDIVKGADSFQSGSGALGGNVNYRTLDAGNIVQPDKKFGTLVRSGYATKNREWTNTVGFGFQGDSVDAVLLYSQRYGHQMKSRGEGPEYRYSQSQHPDPAKHRNHSYLAKINWQIAPAHRIGIAANGQNGGNYTDERSYTSYGSAWREADDKHKRINFNTYYEYTPESPWLSMLKADYDYQYTDLRAVNYAGGRNRQTDEKELDEIKDRSMTTRFQRFTLRMDSQPFRAAGQHVLSLKAFISRRNFETLNEDQINIASNARYGNPPDTVRETIQYPVRTTQYGLSIKDNITWSPVFSGQFGVRYDSEKLKPLDLNAPCSRACTAEGKPDGANLSNWSGFAGLYAQINPTWKIGYNFSSGYRVPTASEMYFTFTNAYGTWKSNRDLKPERSINHTLSLQANHQRGMFDLNVYHSSYRDFLFEQTNLIEQTQYGRTFQTPMSQTVNIDKARISGLEIKSSLNLSEGWKLSGTLGYSHGKLSDAKSLLSIQPLKAVIGLDYERPDGKWGVFSRLTYLGGKKPRDAKVEEIKDRCLEYEYDYWTDEEVCTKTEQYKEIATYKYLNKKAYVFDLYGFYRPAKNLTLRAGVYNLFNRKYHTWDALRGINANSTTNSVDRNGKGLERYYAPGRNYAVSLEWKF</sequence>
<evidence type="ECO:0000259" key="16">
    <source>
        <dbReference type="Pfam" id="PF00593"/>
    </source>
</evidence>
<evidence type="ECO:0000259" key="17">
    <source>
        <dbReference type="Pfam" id="PF07715"/>
    </source>
</evidence>
<dbReference type="PROSITE" id="PS52016">
    <property type="entry name" value="TONB_DEPENDENT_REC_3"/>
    <property type="match status" value="1"/>
</dbReference>
<evidence type="ECO:0000313" key="19">
    <source>
        <dbReference type="Proteomes" id="UP000254927"/>
    </source>
</evidence>
<comment type="similarity">
    <text evidence="2 11 13">Belongs to the TonB-dependent receptor family.</text>
</comment>
<dbReference type="Pfam" id="PF00593">
    <property type="entry name" value="TonB_dep_Rec_b-barrel"/>
    <property type="match status" value="1"/>
</dbReference>
<keyword evidence="6 15" id="KW-0732">Signal</keyword>
<keyword evidence="9" id="KW-0675">Receptor</keyword>
<dbReference type="InterPro" id="IPR039426">
    <property type="entry name" value="TonB-dep_rcpt-like"/>
</dbReference>
<keyword evidence="10 11" id="KW-0998">Cell outer membrane</keyword>
<evidence type="ECO:0000256" key="8">
    <source>
        <dbReference type="ARBA" id="ARBA00023136"/>
    </source>
</evidence>
<dbReference type="InterPro" id="IPR012910">
    <property type="entry name" value="Plug_dom"/>
</dbReference>
<dbReference type="Gene3D" id="2.40.170.20">
    <property type="entry name" value="TonB-dependent receptor, beta-barrel domain"/>
    <property type="match status" value="1"/>
</dbReference>
<feature type="domain" description="TonB-dependent receptor-like beta-barrel" evidence="16">
    <location>
        <begin position="265"/>
        <end position="725"/>
    </location>
</feature>
<evidence type="ECO:0000313" key="18">
    <source>
        <dbReference type="EMBL" id="STZ66941.1"/>
    </source>
</evidence>
<dbReference type="GO" id="GO:0015344">
    <property type="term" value="F:siderophore uptake transmembrane transporter activity"/>
    <property type="evidence" value="ECO:0007669"/>
    <property type="project" value="TreeGrafter"/>
</dbReference>
<dbReference type="Proteomes" id="UP000254927">
    <property type="component" value="Unassembled WGS sequence"/>
</dbReference>
<dbReference type="PANTHER" id="PTHR30069">
    <property type="entry name" value="TONB-DEPENDENT OUTER MEMBRANE RECEPTOR"/>
    <property type="match status" value="1"/>
</dbReference>
<dbReference type="InterPro" id="IPR010917">
    <property type="entry name" value="TonB_rcpt_CS"/>
</dbReference>
<evidence type="ECO:0000256" key="15">
    <source>
        <dbReference type="SAM" id="SignalP"/>
    </source>
</evidence>
<dbReference type="SUPFAM" id="SSF56935">
    <property type="entry name" value="Porins"/>
    <property type="match status" value="1"/>
</dbReference>
<dbReference type="InterPro" id="IPR036942">
    <property type="entry name" value="Beta-barrel_TonB_sf"/>
</dbReference>
<reference evidence="18 19" key="1">
    <citation type="submission" date="2018-06" db="EMBL/GenBank/DDBJ databases">
        <authorList>
            <consortium name="Pathogen Informatics"/>
            <person name="Doyle S."/>
        </authorList>
    </citation>
    <scope>NUCLEOTIDE SEQUENCE [LARGE SCALE GENOMIC DNA]</scope>
    <source>
        <strain evidence="18 19">NCTC10660</strain>
    </source>
</reference>
<evidence type="ECO:0000256" key="14">
    <source>
        <dbReference type="SAM" id="MobiDB-lite"/>
    </source>
</evidence>
<feature type="domain" description="TonB-dependent receptor plug" evidence="17">
    <location>
        <begin position="45"/>
        <end position="156"/>
    </location>
</feature>
<dbReference type="Pfam" id="PF07715">
    <property type="entry name" value="Plug"/>
    <property type="match status" value="1"/>
</dbReference>
<keyword evidence="7 13" id="KW-0798">TonB box</keyword>
<evidence type="ECO:0000256" key="12">
    <source>
        <dbReference type="PROSITE-ProRule" id="PRU10144"/>
    </source>
</evidence>
<feature type="chain" id="PRO_5016779977" evidence="15">
    <location>
        <begin position="24"/>
        <end position="773"/>
    </location>
</feature>
<dbReference type="RefSeq" id="WP_074894407.1">
    <property type="nucleotide sequence ID" value="NZ_CP031252.1"/>
</dbReference>
<keyword evidence="8 11" id="KW-0472">Membrane</keyword>
<evidence type="ECO:0000256" key="4">
    <source>
        <dbReference type="ARBA" id="ARBA00022452"/>
    </source>
</evidence>
<dbReference type="InterPro" id="IPR000531">
    <property type="entry name" value="Beta-barrel_TonB"/>
</dbReference>